<dbReference type="CDD" id="cd07205">
    <property type="entry name" value="Pat_PNPLA6_PNPLA7_NTE1_like"/>
    <property type="match status" value="1"/>
</dbReference>
<feature type="active site" description="Nucleophile" evidence="4">
    <location>
        <position position="39"/>
    </location>
</feature>
<dbReference type="Pfam" id="PF01734">
    <property type="entry name" value="Patatin"/>
    <property type="match status" value="1"/>
</dbReference>
<comment type="caution">
    <text evidence="4">Lacks conserved residue(s) required for the propagation of feature annotation.</text>
</comment>
<dbReference type="InterPro" id="IPR002641">
    <property type="entry name" value="PNPLA_dom"/>
</dbReference>
<accession>A0A512B5S7</accession>
<feature type="domain" description="PNPLA" evidence="5">
    <location>
        <begin position="6"/>
        <end position="164"/>
    </location>
</feature>
<dbReference type="SUPFAM" id="SSF52151">
    <property type="entry name" value="FabD/lysophospholipase-like"/>
    <property type="match status" value="1"/>
</dbReference>
<dbReference type="Gene3D" id="3.40.1090.10">
    <property type="entry name" value="Cytosolic phospholipase A2 catalytic domain"/>
    <property type="match status" value="1"/>
</dbReference>
<keyword evidence="7" id="KW-1185">Reference proteome</keyword>
<feature type="short sequence motif" description="DGA/G" evidence="4">
    <location>
        <begin position="151"/>
        <end position="153"/>
    </location>
</feature>
<keyword evidence="1 4" id="KW-0378">Hydrolase</keyword>
<comment type="caution">
    <text evidence="6">The sequence shown here is derived from an EMBL/GenBank/DDBJ whole genome shotgun (WGS) entry which is preliminary data.</text>
</comment>
<keyword evidence="3 4" id="KW-0443">Lipid metabolism</keyword>
<gene>
    <name evidence="6" type="ORF">AAE02nite_49860</name>
</gene>
<reference evidence="6 7" key="1">
    <citation type="submission" date="2019-07" db="EMBL/GenBank/DDBJ databases">
        <title>Whole genome shotgun sequence of Adhaeribacter aerolatus NBRC 106133.</title>
        <authorList>
            <person name="Hosoyama A."/>
            <person name="Uohara A."/>
            <person name="Ohji S."/>
            <person name="Ichikawa N."/>
        </authorList>
    </citation>
    <scope>NUCLEOTIDE SEQUENCE [LARGE SCALE GENOMIC DNA]</scope>
    <source>
        <strain evidence="6 7">NBRC 106133</strain>
    </source>
</reference>
<evidence type="ECO:0000256" key="3">
    <source>
        <dbReference type="ARBA" id="ARBA00023098"/>
    </source>
</evidence>
<protein>
    <recommendedName>
        <fullName evidence="5">PNPLA domain-containing protein</fullName>
    </recommendedName>
</protein>
<evidence type="ECO:0000256" key="4">
    <source>
        <dbReference type="PROSITE-ProRule" id="PRU01161"/>
    </source>
</evidence>
<name>A0A512B5S7_9BACT</name>
<dbReference type="EMBL" id="BJYS01000058">
    <property type="protein sequence ID" value="GEO07322.1"/>
    <property type="molecule type" value="Genomic_DNA"/>
</dbReference>
<organism evidence="6 7">
    <name type="scientific">Adhaeribacter aerolatus</name>
    <dbReference type="NCBI Taxonomy" id="670289"/>
    <lineage>
        <taxon>Bacteria</taxon>
        <taxon>Pseudomonadati</taxon>
        <taxon>Bacteroidota</taxon>
        <taxon>Cytophagia</taxon>
        <taxon>Cytophagales</taxon>
        <taxon>Hymenobacteraceae</taxon>
        <taxon>Adhaeribacter</taxon>
    </lineage>
</organism>
<feature type="active site" description="Proton acceptor" evidence="4">
    <location>
        <position position="151"/>
    </location>
</feature>
<dbReference type="InterPro" id="IPR050301">
    <property type="entry name" value="NTE"/>
</dbReference>
<dbReference type="AlphaFoldDB" id="A0A512B5S7"/>
<sequence>MMRIGLTLSGGGARSFAHLGVLKALAELQLPLAVISGTSSGAIAAVLYGIGLSPEEIFERVTEVKFMRLIRPGFSRYGLINLSKLEETFKPVLENKTFADLNPKVIISATDINRGTSVYFSEGELIKPLVASSALPFLCQPVSYQGHLLVDGGLINNLPVECLAGYADFTIAVHVNPIDHQRDVKSLRDMVERTCQLAINNNVTPRMQACDFLIEPPPLKYYRLLDIKHAREMFEAGYEHTIELSENLLALLERHRLNV</sequence>
<feature type="short sequence motif" description="GXSXG" evidence="4">
    <location>
        <begin position="37"/>
        <end position="41"/>
    </location>
</feature>
<dbReference type="PROSITE" id="PS51635">
    <property type="entry name" value="PNPLA"/>
    <property type="match status" value="1"/>
</dbReference>
<dbReference type="GO" id="GO:0016787">
    <property type="term" value="F:hydrolase activity"/>
    <property type="evidence" value="ECO:0007669"/>
    <property type="project" value="UniProtKB-UniRule"/>
</dbReference>
<keyword evidence="2 4" id="KW-0442">Lipid degradation</keyword>
<evidence type="ECO:0000259" key="5">
    <source>
        <dbReference type="PROSITE" id="PS51635"/>
    </source>
</evidence>
<evidence type="ECO:0000313" key="7">
    <source>
        <dbReference type="Proteomes" id="UP000321532"/>
    </source>
</evidence>
<dbReference type="PANTHER" id="PTHR14226">
    <property type="entry name" value="NEUROPATHY TARGET ESTERASE/SWISS CHEESE D.MELANOGASTER"/>
    <property type="match status" value="1"/>
</dbReference>
<dbReference type="InterPro" id="IPR016035">
    <property type="entry name" value="Acyl_Trfase/lysoPLipase"/>
</dbReference>
<dbReference type="PANTHER" id="PTHR14226:SF78">
    <property type="entry name" value="SLR0060 PROTEIN"/>
    <property type="match status" value="1"/>
</dbReference>
<dbReference type="Proteomes" id="UP000321532">
    <property type="component" value="Unassembled WGS sequence"/>
</dbReference>
<evidence type="ECO:0000256" key="1">
    <source>
        <dbReference type="ARBA" id="ARBA00022801"/>
    </source>
</evidence>
<dbReference type="RefSeq" id="WP_246151248.1">
    <property type="nucleotide sequence ID" value="NZ_BJYS01000058.1"/>
</dbReference>
<dbReference type="GO" id="GO:0016042">
    <property type="term" value="P:lipid catabolic process"/>
    <property type="evidence" value="ECO:0007669"/>
    <property type="project" value="UniProtKB-UniRule"/>
</dbReference>
<evidence type="ECO:0000256" key="2">
    <source>
        <dbReference type="ARBA" id="ARBA00022963"/>
    </source>
</evidence>
<proteinExistence type="predicted"/>
<evidence type="ECO:0000313" key="6">
    <source>
        <dbReference type="EMBL" id="GEO07322.1"/>
    </source>
</evidence>